<name>A0ACB7F5Z1_NIBAL</name>
<evidence type="ECO:0000313" key="1">
    <source>
        <dbReference type="EMBL" id="KAG8009609.1"/>
    </source>
</evidence>
<evidence type="ECO:0000313" key="2">
    <source>
        <dbReference type="Proteomes" id="UP000805704"/>
    </source>
</evidence>
<comment type="caution">
    <text evidence="1">The sequence shown here is derived from an EMBL/GenBank/DDBJ whole genome shotgun (WGS) entry which is preliminary data.</text>
</comment>
<dbReference type="Proteomes" id="UP000805704">
    <property type="component" value="Chromosome 17"/>
</dbReference>
<accession>A0ACB7F5Z1</accession>
<reference evidence="1" key="1">
    <citation type="submission" date="2020-04" db="EMBL/GenBank/DDBJ databases">
        <title>A chromosome-scale assembly and high-density genetic map of the yellow drum (Nibea albiflora) genome.</title>
        <authorList>
            <person name="Xu D."/>
            <person name="Zhang W."/>
            <person name="Chen R."/>
            <person name="Tan P."/>
            <person name="Wang L."/>
            <person name="Song H."/>
            <person name="Tian L."/>
            <person name="Zhu Q."/>
            <person name="Wang B."/>
        </authorList>
    </citation>
    <scope>NUCLEOTIDE SEQUENCE</scope>
    <source>
        <strain evidence="1">ZJHYS-2018</strain>
    </source>
</reference>
<keyword evidence="1" id="KW-0378">Hydrolase</keyword>
<keyword evidence="2" id="KW-1185">Reference proteome</keyword>
<sequence>MLPVKLPAVFFKGVLAQEVYSPKPNQSSYIAASYVKFLESAGARVVPVMINQTLEEYKTLFSSINGILYPGGGVSIISSGYQRAAKIFYELAIEANKRGDYFPVWGTCLGFEQLTYLTSGESLLTHTNTSGVALPLTFTNEAKDSRMFKGFPAELMKDLSSEPLTENSHKWSLAVLTYNTNEQLKKFYKVLSTNTDGDTEFVSTVEAYDYPIYGTQWHPEKNAFEWTRPYIPHSPSAIKTTFYTADFFVSEASTNDRPIIGVLAQDLRTPRENYTSYIAASYVKFLESAGARVVPVMINKTAEEYKTLFNSINGILYPGGAASIVSSGYQRAAKIFYEMAIEANKKGNYFPVWGTCLGFEQLTQLTTGRLLLTRTNTSGVALPLDFTAEAKDSRIFKGFPAELMEDLASEPLTDNSHKWSVSMLTYNTTEELKNFYKVLSTNTDGRVEFVSTMEAYDYPIYGTQWHPEKNAFEWTKPHYSHSPSAIKTTFYTADFFVNEAKKNLHRFESKEDESNALIYNYSPVYTASRSVFQQIYYF</sequence>
<proteinExistence type="predicted"/>
<organism evidence="1 2">
    <name type="scientific">Nibea albiflora</name>
    <name type="common">Yellow drum</name>
    <name type="synonym">Corvina albiflora</name>
    <dbReference type="NCBI Taxonomy" id="240163"/>
    <lineage>
        <taxon>Eukaryota</taxon>
        <taxon>Metazoa</taxon>
        <taxon>Chordata</taxon>
        <taxon>Craniata</taxon>
        <taxon>Vertebrata</taxon>
        <taxon>Euteleostomi</taxon>
        <taxon>Actinopterygii</taxon>
        <taxon>Neopterygii</taxon>
        <taxon>Teleostei</taxon>
        <taxon>Neoteleostei</taxon>
        <taxon>Acanthomorphata</taxon>
        <taxon>Eupercaria</taxon>
        <taxon>Sciaenidae</taxon>
        <taxon>Nibea</taxon>
    </lineage>
</organism>
<gene>
    <name evidence="1" type="primary">GGH.2</name>
    <name evidence="1" type="ORF">GBF38_017966</name>
</gene>
<protein>
    <submittedName>
        <fullName evidence="1">Gamma-glutamyl hydrolase</fullName>
    </submittedName>
</protein>
<dbReference type="EMBL" id="CM024805">
    <property type="protein sequence ID" value="KAG8009609.1"/>
    <property type="molecule type" value="Genomic_DNA"/>
</dbReference>